<dbReference type="Pfam" id="PF00226">
    <property type="entry name" value="DnaJ"/>
    <property type="match status" value="1"/>
</dbReference>
<dbReference type="PANTHER" id="PTHR44140">
    <property type="entry name" value="LD25575P"/>
    <property type="match status" value="1"/>
</dbReference>
<dbReference type="Gene3D" id="1.25.40.10">
    <property type="entry name" value="Tetratricopeptide repeat domain"/>
    <property type="match status" value="1"/>
</dbReference>
<name>E0S6G2_ENCIT</name>
<dbReference type="VEuPathDB" id="MicrosporidiaDB:Eint_040040"/>
<dbReference type="KEGG" id="ein:Eint_040040"/>
<organism evidence="6 7">
    <name type="scientific">Encephalitozoon intestinalis (strain ATCC 50506)</name>
    <name type="common">Microsporidian parasite</name>
    <name type="synonym">Septata intestinalis</name>
    <dbReference type="NCBI Taxonomy" id="876142"/>
    <lineage>
        <taxon>Eukaryota</taxon>
        <taxon>Fungi</taxon>
        <taxon>Fungi incertae sedis</taxon>
        <taxon>Microsporidia</taxon>
        <taxon>Unikaryonidae</taxon>
        <taxon>Encephalitozoon</taxon>
    </lineage>
</organism>
<dbReference type="InterPro" id="IPR051727">
    <property type="entry name" value="DnaJ_C3_Co-chaperones"/>
</dbReference>
<dbReference type="CDD" id="cd06257">
    <property type="entry name" value="DnaJ"/>
    <property type="match status" value="1"/>
</dbReference>
<dbReference type="GO" id="GO:0034975">
    <property type="term" value="P:protein folding in endoplasmic reticulum"/>
    <property type="evidence" value="ECO:0007669"/>
    <property type="project" value="TreeGrafter"/>
</dbReference>
<dbReference type="GeneID" id="9699057"/>
<dbReference type="RefSeq" id="XP_003072657.1">
    <property type="nucleotide sequence ID" value="XM_003072611.1"/>
</dbReference>
<evidence type="ECO:0000313" key="7">
    <source>
        <dbReference type="Proteomes" id="UP000002313"/>
    </source>
</evidence>
<dbReference type="HOGENOM" id="CLU_614068_0_0_1"/>
<dbReference type="InterPro" id="IPR011990">
    <property type="entry name" value="TPR-like_helical_dom_sf"/>
</dbReference>
<protein>
    <recommendedName>
        <fullName evidence="5">J domain-containing protein</fullName>
    </recommendedName>
</protein>
<keyword evidence="2" id="KW-0732">Signal</keyword>
<gene>
    <name evidence="6" type="ORF">Eint_040040</name>
</gene>
<dbReference type="SUPFAM" id="SSF46565">
    <property type="entry name" value="Chaperone J-domain"/>
    <property type="match status" value="1"/>
</dbReference>
<feature type="coiled-coil region" evidence="4">
    <location>
        <begin position="397"/>
        <end position="424"/>
    </location>
</feature>
<dbReference type="PROSITE" id="PS50076">
    <property type="entry name" value="DNAJ_2"/>
    <property type="match status" value="1"/>
</dbReference>
<accession>E0S6G2</accession>
<feature type="coiled-coil region" evidence="4">
    <location>
        <begin position="307"/>
        <end position="354"/>
    </location>
</feature>
<dbReference type="InterPro" id="IPR036869">
    <property type="entry name" value="J_dom_sf"/>
</dbReference>
<dbReference type="OrthoDB" id="10250354at2759"/>
<dbReference type="GO" id="GO:0051787">
    <property type="term" value="F:misfolded protein binding"/>
    <property type="evidence" value="ECO:0007669"/>
    <property type="project" value="TreeGrafter"/>
</dbReference>
<dbReference type="SUPFAM" id="SSF48452">
    <property type="entry name" value="TPR-like"/>
    <property type="match status" value="1"/>
</dbReference>
<dbReference type="GO" id="GO:0051087">
    <property type="term" value="F:protein-folding chaperone binding"/>
    <property type="evidence" value="ECO:0007669"/>
    <property type="project" value="TreeGrafter"/>
</dbReference>
<dbReference type="Gene3D" id="1.10.287.110">
    <property type="entry name" value="DnaJ domain"/>
    <property type="match status" value="1"/>
</dbReference>
<keyword evidence="7" id="KW-1185">Reference proteome</keyword>
<reference evidence="6 7" key="1">
    <citation type="journal article" date="2010" name="Nat. Commun.">
        <title>The complete sequence of the smallest known nuclear genome from the microsporidian Encephalitozoon intestinalis.</title>
        <authorList>
            <person name="Corradi N."/>
            <person name="Pombert J.-F."/>
            <person name="Farinelli L."/>
            <person name="Didier E.S."/>
            <person name="Keeling P.J."/>
        </authorList>
    </citation>
    <scope>NUCLEOTIDE SEQUENCE [LARGE SCALE GENOMIC DNA]</scope>
    <source>
        <strain evidence="6 7">ATCC 50506</strain>
    </source>
</reference>
<proteinExistence type="predicted"/>
<dbReference type="AlphaFoldDB" id="E0S6G2"/>
<dbReference type="Proteomes" id="UP000002313">
    <property type="component" value="Chromosome IV"/>
</dbReference>
<evidence type="ECO:0000256" key="4">
    <source>
        <dbReference type="SAM" id="Coils"/>
    </source>
</evidence>
<evidence type="ECO:0000259" key="5">
    <source>
        <dbReference type="PROSITE" id="PS50076"/>
    </source>
</evidence>
<dbReference type="PANTHER" id="PTHR44140:SF2">
    <property type="entry name" value="LD25575P"/>
    <property type="match status" value="1"/>
</dbReference>
<feature type="domain" description="J" evidence="5">
    <location>
        <begin position="372"/>
        <end position="441"/>
    </location>
</feature>
<comment type="subcellular location">
    <subcellularLocation>
        <location evidence="1">Endoplasmic reticulum</location>
    </subcellularLocation>
</comment>
<evidence type="ECO:0000256" key="1">
    <source>
        <dbReference type="ARBA" id="ARBA00004240"/>
    </source>
</evidence>
<dbReference type="InterPro" id="IPR001623">
    <property type="entry name" value="DnaJ_domain"/>
</dbReference>
<keyword evidence="4" id="KW-0175">Coiled coil</keyword>
<dbReference type="EMBL" id="CP001945">
    <property type="protein sequence ID" value="ADM11297.1"/>
    <property type="molecule type" value="Genomic_DNA"/>
</dbReference>
<reference evidence="6 7" key="2">
    <citation type="journal article" date="2012" name="Proc. Natl. Acad. Sci. U.S.A.">
        <title>Gain and loss of multiple functionally related, horizontally transferred genes in the reduced genomes of two microsporidian parasites.</title>
        <authorList>
            <person name="Pombert J.-F."/>
            <person name="Selman M."/>
            <person name="Burki F."/>
            <person name="Bardell F.T."/>
            <person name="Farinelli L."/>
            <person name="Solter L.F."/>
            <person name="Whitman D.W."/>
            <person name="Weiss L.M."/>
            <person name="Corradi N."/>
            <person name="Keeling P.J."/>
        </authorList>
    </citation>
    <scope>NUCLEOTIDE SEQUENCE [LARGE SCALE GENOMIC DNA]</scope>
    <source>
        <strain evidence="6 7">ATCC 50506</strain>
    </source>
</reference>
<evidence type="ECO:0000256" key="2">
    <source>
        <dbReference type="ARBA" id="ARBA00022729"/>
    </source>
</evidence>
<dbReference type="GO" id="GO:0005783">
    <property type="term" value="C:endoplasmic reticulum"/>
    <property type="evidence" value="ECO:0007669"/>
    <property type="project" value="UniProtKB-SubCell"/>
</dbReference>
<evidence type="ECO:0000313" key="6">
    <source>
        <dbReference type="EMBL" id="ADM11297.1"/>
    </source>
</evidence>
<keyword evidence="3" id="KW-0256">Endoplasmic reticulum</keyword>
<sequence>MVQDQKKRNDKPLGFLGMVKKGNKTLLSAALGLFLGIVKSQLDLAGEIFKADLSMKSGDLKKAESIYKEISQYFGNSGVFREKYAEFLMSRGEYDEIIKRFGEDQEMKGKTTRASECLSILLSSNVRLISTLVKESPYSGPVLRAYIQVCLIDEKLEEAAKFIKKSRVMFPSEPEFIHQEMQLYFLTGMFSAGIKELESLGYKGIASSFKSILDSYERVKKSNLSSKDKYRKLDVLARSISLIESDSNFFPSIFSTLKLNVILELCKNGIESGEKGLTNRAQYLYSKRKSEDAMYLYIMALVFDGKISEAEEKLQEFKFRNTKLKNHIWNQIETAKAEKERERKAKEERRYKKRRYMDGSQRMSRNKGDFLGYYKILGFKENQKPSEKEIKKAYRKMVVANKKRKKTEGEEKEWEENFKKLNKAFGVLTDKKKREMYDGGIDPDNPQQTGGFGEDPFQEIFRGFGDFAGFGFPQERRGRRTTTTYFYF</sequence>
<dbReference type="SMART" id="SM00271">
    <property type="entry name" value="DnaJ"/>
    <property type="match status" value="1"/>
</dbReference>
<evidence type="ECO:0000256" key="3">
    <source>
        <dbReference type="ARBA" id="ARBA00022824"/>
    </source>
</evidence>